<evidence type="ECO:0000313" key="2">
    <source>
        <dbReference type="EMBL" id="KEO81235.1"/>
    </source>
</evidence>
<dbReference type="Gene3D" id="1.10.10.10">
    <property type="entry name" value="Winged helix-like DNA-binding domain superfamily/Winged helix DNA-binding domain"/>
    <property type="match status" value="1"/>
</dbReference>
<name>A0A074LL08_9BACL</name>
<dbReference type="EMBL" id="JMIR01000042">
    <property type="protein sequence ID" value="KEO81235.1"/>
    <property type="molecule type" value="Genomic_DNA"/>
</dbReference>
<keyword evidence="3" id="KW-1185">Reference proteome</keyword>
<dbReference type="AlphaFoldDB" id="A0A074LL08"/>
<dbReference type="InterPro" id="IPR036390">
    <property type="entry name" value="WH_DNA-bd_sf"/>
</dbReference>
<comment type="caution">
    <text evidence="2">The sequence shown here is derived from an EMBL/GenBank/DDBJ whole genome shotgun (WGS) entry which is preliminary data.</text>
</comment>
<feature type="domain" description="Transcription regulator PadR N-terminal" evidence="1">
    <location>
        <begin position="8"/>
        <end position="81"/>
    </location>
</feature>
<accession>A0A074LL08</accession>
<dbReference type="STRING" id="1157490.EL26_21755"/>
<sequence>MDERVLLLLGILMHESLHGYQINEFIERNLSRVTDMKKATAYSLLERLAKNEMITVRTEQEGNRPPRKVYTITKRGVEEFHRLLQESLSTAESYQFRGDIGLMFLDHLPREQVAELLQQRLEQVKQRLEILERAPKHGFGQGVDLAMEHHAFMLRSEHEWLHSIVQRFQK</sequence>
<gene>
    <name evidence="2" type="ORF">EL26_21755</name>
</gene>
<proteinExistence type="predicted"/>
<dbReference type="InterPro" id="IPR005149">
    <property type="entry name" value="Tscrpt_reg_PadR_N"/>
</dbReference>
<dbReference type="PANTHER" id="PTHR33169:SF27">
    <property type="entry name" value="TRANSCRIPTIONAL REGULATOR PADR FAMILY PROTEIN"/>
    <property type="match status" value="1"/>
</dbReference>
<dbReference type="PANTHER" id="PTHR33169">
    <property type="entry name" value="PADR-FAMILY TRANSCRIPTIONAL REGULATOR"/>
    <property type="match status" value="1"/>
</dbReference>
<dbReference type="InterPro" id="IPR052509">
    <property type="entry name" value="Metal_resp_DNA-bind_regulator"/>
</dbReference>
<reference evidence="2 3" key="1">
    <citation type="journal article" date="2013" name="Int. J. Syst. Evol. Microbiol.">
        <title>Tumebacillus flagellatus sp. nov., an alpha-amylase/pullulanase-producing bacterium isolated from cassava wastewater.</title>
        <authorList>
            <person name="Wang Q."/>
            <person name="Xie N."/>
            <person name="Qin Y."/>
            <person name="Shen N."/>
            <person name="Zhu J."/>
            <person name="Mi H."/>
            <person name="Huang R."/>
        </authorList>
    </citation>
    <scope>NUCLEOTIDE SEQUENCE [LARGE SCALE GENOMIC DNA]</scope>
    <source>
        <strain evidence="2 3">GST4</strain>
    </source>
</reference>
<dbReference type="InterPro" id="IPR036388">
    <property type="entry name" value="WH-like_DNA-bd_sf"/>
</dbReference>
<dbReference type="SUPFAM" id="SSF46785">
    <property type="entry name" value="Winged helix' DNA-binding domain"/>
    <property type="match status" value="1"/>
</dbReference>
<dbReference type="Pfam" id="PF03551">
    <property type="entry name" value="PadR"/>
    <property type="match status" value="1"/>
</dbReference>
<evidence type="ECO:0000313" key="3">
    <source>
        <dbReference type="Proteomes" id="UP000027931"/>
    </source>
</evidence>
<protein>
    <submittedName>
        <fullName evidence="2">PadR family transcriptional regulator</fullName>
    </submittedName>
</protein>
<dbReference type="Proteomes" id="UP000027931">
    <property type="component" value="Unassembled WGS sequence"/>
</dbReference>
<dbReference type="eggNOG" id="COG1695">
    <property type="taxonomic scope" value="Bacteria"/>
</dbReference>
<organism evidence="2 3">
    <name type="scientific">Tumebacillus flagellatus</name>
    <dbReference type="NCBI Taxonomy" id="1157490"/>
    <lineage>
        <taxon>Bacteria</taxon>
        <taxon>Bacillati</taxon>
        <taxon>Bacillota</taxon>
        <taxon>Bacilli</taxon>
        <taxon>Bacillales</taxon>
        <taxon>Alicyclobacillaceae</taxon>
        <taxon>Tumebacillus</taxon>
    </lineage>
</organism>
<evidence type="ECO:0000259" key="1">
    <source>
        <dbReference type="Pfam" id="PF03551"/>
    </source>
</evidence>
<dbReference type="OrthoDB" id="68816at2"/>
<dbReference type="RefSeq" id="WP_038093739.1">
    <property type="nucleotide sequence ID" value="NZ_JMIR01000042.1"/>
</dbReference>